<dbReference type="InterPro" id="IPR058673">
    <property type="entry name" value="HHO5-like_N"/>
</dbReference>
<evidence type="ECO:0000259" key="3">
    <source>
        <dbReference type="Pfam" id="PF26575"/>
    </source>
</evidence>
<feature type="domain" description="HHO5-like N-terminal" evidence="3">
    <location>
        <begin position="93"/>
        <end position="127"/>
    </location>
</feature>
<reference evidence="4 5" key="1">
    <citation type="journal article" date="2014" name="Agronomy (Basel)">
        <title>A Draft Genome Sequence for Ensete ventricosum, the Drought-Tolerant Tree Against Hunger.</title>
        <authorList>
            <person name="Harrison J."/>
            <person name="Moore K.A."/>
            <person name="Paszkiewicz K."/>
            <person name="Jones T."/>
            <person name="Grant M."/>
            <person name="Ambacheew D."/>
            <person name="Muzemil S."/>
            <person name="Studholme D.J."/>
        </authorList>
    </citation>
    <scope>NUCLEOTIDE SEQUENCE [LARGE SCALE GENOMIC DNA]</scope>
</reference>
<dbReference type="EMBL" id="AMZH03000559">
    <property type="protein sequence ID" value="RRT83111.1"/>
    <property type="molecule type" value="Genomic_DNA"/>
</dbReference>
<gene>
    <name evidence="4" type="ORF">B296_00007432</name>
</gene>
<dbReference type="PANTHER" id="PTHR31003">
    <property type="entry name" value="MYB FAMILY TRANSCRIPTION FACTOR"/>
    <property type="match status" value="1"/>
</dbReference>
<evidence type="ECO:0000256" key="2">
    <source>
        <dbReference type="ARBA" id="ARBA00023125"/>
    </source>
</evidence>
<dbReference type="GO" id="GO:0003677">
    <property type="term" value="F:DNA binding"/>
    <property type="evidence" value="ECO:0007669"/>
    <property type="project" value="UniProtKB-KW"/>
</dbReference>
<dbReference type="AlphaFoldDB" id="A0A427B3S6"/>
<evidence type="ECO:0000256" key="1">
    <source>
        <dbReference type="ARBA" id="ARBA00004123"/>
    </source>
</evidence>
<evidence type="ECO:0000313" key="4">
    <source>
        <dbReference type="EMBL" id="RRT83111.1"/>
    </source>
</evidence>
<sequence length="141" mass="15846">MDAESHRGNIRSRPHLFLFLRSATSNLTPPSIGGNRNFLRDAPTVISLLTASFLPCIPSLLFLEQPSEYSHIACFKHCQTQAHAFTAVMDLLGRAQRGHDCIRALEEELKKIEAFQRELPLCLHLVNLSFAASRFPSGLFR</sequence>
<dbReference type="GO" id="GO:0003700">
    <property type="term" value="F:DNA-binding transcription factor activity"/>
    <property type="evidence" value="ECO:0007669"/>
    <property type="project" value="InterPro"/>
</dbReference>
<accession>A0A427B3S6</accession>
<name>A0A427B3S6_ENSVE</name>
<dbReference type="Pfam" id="PF26575">
    <property type="entry name" value="HHO5_N"/>
    <property type="match status" value="1"/>
</dbReference>
<keyword evidence="2" id="KW-0238">DNA-binding</keyword>
<dbReference type="InterPro" id="IPR044787">
    <property type="entry name" value="HHO5-like"/>
</dbReference>
<dbReference type="PANTHER" id="PTHR31003:SF16">
    <property type="entry name" value="TRANSCRIPTION FACTOR HHO2"/>
    <property type="match status" value="1"/>
</dbReference>
<comment type="caution">
    <text evidence="4">The sequence shown here is derived from an EMBL/GenBank/DDBJ whole genome shotgun (WGS) entry which is preliminary data.</text>
</comment>
<dbReference type="Proteomes" id="UP000287651">
    <property type="component" value="Unassembled WGS sequence"/>
</dbReference>
<comment type="subcellular location">
    <subcellularLocation>
        <location evidence="1">Nucleus</location>
    </subcellularLocation>
</comment>
<organism evidence="4 5">
    <name type="scientific">Ensete ventricosum</name>
    <name type="common">Abyssinian banana</name>
    <name type="synonym">Musa ensete</name>
    <dbReference type="NCBI Taxonomy" id="4639"/>
    <lineage>
        <taxon>Eukaryota</taxon>
        <taxon>Viridiplantae</taxon>
        <taxon>Streptophyta</taxon>
        <taxon>Embryophyta</taxon>
        <taxon>Tracheophyta</taxon>
        <taxon>Spermatophyta</taxon>
        <taxon>Magnoliopsida</taxon>
        <taxon>Liliopsida</taxon>
        <taxon>Zingiberales</taxon>
        <taxon>Musaceae</taxon>
        <taxon>Ensete</taxon>
    </lineage>
</organism>
<proteinExistence type="predicted"/>
<protein>
    <recommendedName>
        <fullName evidence="3">HHO5-like N-terminal domain-containing protein</fullName>
    </recommendedName>
</protein>
<dbReference type="GO" id="GO:0005634">
    <property type="term" value="C:nucleus"/>
    <property type="evidence" value="ECO:0007669"/>
    <property type="project" value="UniProtKB-SubCell"/>
</dbReference>
<evidence type="ECO:0000313" key="5">
    <source>
        <dbReference type="Proteomes" id="UP000287651"/>
    </source>
</evidence>